<evidence type="ECO:0000313" key="3">
    <source>
        <dbReference type="EMBL" id="KAK9720291.1"/>
    </source>
</evidence>
<comment type="caution">
    <text evidence="3">The sequence shown here is derived from an EMBL/GenBank/DDBJ whole genome shotgun (WGS) entry which is preliminary data.</text>
</comment>
<dbReference type="CDD" id="cd00177">
    <property type="entry name" value="START"/>
    <property type="match status" value="1"/>
</dbReference>
<proteinExistence type="predicted"/>
<feature type="compositionally biased region" description="Low complexity" evidence="1">
    <location>
        <begin position="375"/>
        <end position="406"/>
    </location>
</feature>
<feature type="region of interest" description="Disordered" evidence="1">
    <location>
        <begin position="298"/>
        <end position="419"/>
    </location>
</feature>
<dbReference type="EMBL" id="JASJQH010007017">
    <property type="protein sequence ID" value="KAK9720291.1"/>
    <property type="molecule type" value="Genomic_DNA"/>
</dbReference>
<dbReference type="Gene3D" id="3.30.530.20">
    <property type="match status" value="1"/>
</dbReference>
<reference evidence="3 4" key="1">
    <citation type="submission" date="2023-04" db="EMBL/GenBank/DDBJ databases">
        <title>Genome of Basidiobolus ranarum AG-B5.</title>
        <authorList>
            <person name="Stajich J.E."/>
            <person name="Carter-House D."/>
            <person name="Gryganskyi A."/>
        </authorList>
    </citation>
    <scope>NUCLEOTIDE SEQUENCE [LARGE SCALE GENOMIC DNA]</scope>
    <source>
        <strain evidence="3 4">AG-B5</strain>
    </source>
</reference>
<protein>
    <recommendedName>
        <fullName evidence="2">START domain-containing protein</fullName>
    </recommendedName>
</protein>
<feature type="compositionally biased region" description="Low complexity" evidence="1">
    <location>
        <begin position="298"/>
        <end position="308"/>
    </location>
</feature>
<dbReference type="Pfam" id="PF01852">
    <property type="entry name" value="START"/>
    <property type="match status" value="1"/>
</dbReference>
<dbReference type="InterPro" id="IPR051213">
    <property type="entry name" value="START_lipid_transfer"/>
</dbReference>
<dbReference type="InterPro" id="IPR023393">
    <property type="entry name" value="START-like_dom_sf"/>
</dbReference>
<dbReference type="Proteomes" id="UP001479436">
    <property type="component" value="Unassembled WGS sequence"/>
</dbReference>
<dbReference type="SUPFAM" id="SSF55961">
    <property type="entry name" value="Bet v1-like"/>
    <property type="match status" value="1"/>
</dbReference>
<feature type="compositionally biased region" description="Polar residues" evidence="1">
    <location>
        <begin position="460"/>
        <end position="475"/>
    </location>
</feature>
<evidence type="ECO:0000256" key="1">
    <source>
        <dbReference type="SAM" id="MobiDB-lite"/>
    </source>
</evidence>
<name>A0ABR2W5W1_9FUNG</name>
<feature type="compositionally biased region" description="Polar residues" evidence="1">
    <location>
        <begin position="309"/>
        <end position="319"/>
    </location>
</feature>
<dbReference type="PANTHER" id="PTHR19308:SF14">
    <property type="entry name" value="START DOMAIN-CONTAINING PROTEIN"/>
    <property type="match status" value="1"/>
</dbReference>
<feature type="compositionally biased region" description="Polar residues" evidence="1">
    <location>
        <begin position="360"/>
        <end position="374"/>
    </location>
</feature>
<keyword evidence="4" id="KW-1185">Reference proteome</keyword>
<organism evidence="3 4">
    <name type="scientific">Basidiobolus ranarum</name>
    <dbReference type="NCBI Taxonomy" id="34480"/>
    <lineage>
        <taxon>Eukaryota</taxon>
        <taxon>Fungi</taxon>
        <taxon>Fungi incertae sedis</taxon>
        <taxon>Zoopagomycota</taxon>
        <taxon>Entomophthoromycotina</taxon>
        <taxon>Basidiobolomycetes</taxon>
        <taxon>Basidiobolales</taxon>
        <taxon>Basidiobolaceae</taxon>
        <taxon>Basidiobolus</taxon>
    </lineage>
</organism>
<dbReference type="InterPro" id="IPR002913">
    <property type="entry name" value="START_lipid-bd_dom"/>
</dbReference>
<sequence length="483" mass="53736">MPAFAKASLDLSNQGKSPLTMDRNDEAIFSHQYSSECERMLSQFVDSLDSSLDSDRFSKVLHRTEEPYIHIFQDPKVSYGYKVIARLDCKPELAFEYMLDVERWKQWDDLCEGAEIIEAVDPVTRFQYIRTKPIWPISARDVLLFSTMKKLEDGKYIMVGKSMAHEKCPTKKGVLRMDVGFLGMCVFSEPEDDTKCRVVFVADGDPKGWVPKNIVKFVATNAMPLSLRMLSNNLGSMPPIEYNLVSVLNSLAEHKPSTRSPLLSSLRSSILRLSTKSPNNAKSRVSIISSFLLNSRSGSYHGSHSSTSIKPRSVSTSRFTRGASARPGSPPSAQSVLTEKALPIVKQTSTPEPKEILPPSQESHNYTSSVDQIPSLTDSSSLTSKSKSLNPSDSDMTTTLTSSTTSPNTEAELKTKRRRSLLVNPKQVTDKLCGKLRRMKTRVRNAMTHSKPPHEEFNEKSTTPVITQYPNNSSPGLKVACVS</sequence>
<dbReference type="PROSITE" id="PS50848">
    <property type="entry name" value="START"/>
    <property type="match status" value="1"/>
</dbReference>
<evidence type="ECO:0000313" key="4">
    <source>
        <dbReference type="Proteomes" id="UP001479436"/>
    </source>
</evidence>
<feature type="domain" description="START" evidence="2">
    <location>
        <begin position="83"/>
        <end position="239"/>
    </location>
</feature>
<gene>
    <name evidence="3" type="ORF">K7432_004218</name>
</gene>
<dbReference type="SMART" id="SM00234">
    <property type="entry name" value="START"/>
    <property type="match status" value="1"/>
</dbReference>
<feature type="region of interest" description="Disordered" evidence="1">
    <location>
        <begin position="448"/>
        <end position="483"/>
    </location>
</feature>
<evidence type="ECO:0000259" key="2">
    <source>
        <dbReference type="PROSITE" id="PS50848"/>
    </source>
</evidence>
<accession>A0ABR2W5W1</accession>
<dbReference type="PANTHER" id="PTHR19308">
    <property type="entry name" value="PHOSPHATIDYLCHOLINE TRANSFER PROTEIN"/>
    <property type="match status" value="1"/>
</dbReference>